<evidence type="ECO:0000256" key="2">
    <source>
        <dbReference type="ARBA" id="ARBA00023043"/>
    </source>
</evidence>
<evidence type="ECO:0000256" key="3">
    <source>
        <dbReference type="PROSITE-ProRule" id="PRU00023"/>
    </source>
</evidence>
<dbReference type="InterPro" id="IPR051165">
    <property type="entry name" value="Multifunctional_ANK_Repeat"/>
</dbReference>
<feature type="repeat" description="ANK" evidence="3">
    <location>
        <begin position="69"/>
        <end position="101"/>
    </location>
</feature>
<dbReference type="Pfam" id="PF12796">
    <property type="entry name" value="Ank_2"/>
    <property type="match status" value="3"/>
</dbReference>
<feature type="repeat" description="ANK" evidence="3">
    <location>
        <begin position="337"/>
        <end position="370"/>
    </location>
</feature>
<dbReference type="InterPro" id="IPR036770">
    <property type="entry name" value="Ankyrin_rpt-contain_sf"/>
</dbReference>
<evidence type="ECO:0000313" key="4">
    <source>
        <dbReference type="EMBL" id="BDS10467.1"/>
    </source>
</evidence>
<dbReference type="PANTHER" id="PTHR24123:SF141">
    <property type="entry name" value="ANKYRIN 2, ISOFORM U"/>
    <property type="match status" value="1"/>
</dbReference>
<dbReference type="SUPFAM" id="SSF48403">
    <property type="entry name" value="Ankyrin repeat"/>
    <property type="match status" value="2"/>
</dbReference>
<keyword evidence="2 3" id="KW-0040">ANK repeat</keyword>
<dbReference type="PRINTS" id="PR01415">
    <property type="entry name" value="ANKYRIN"/>
</dbReference>
<dbReference type="RefSeq" id="WP_264791777.1">
    <property type="nucleotide sequence ID" value="NZ_AP026867.1"/>
</dbReference>
<accession>A0A916DRL2</accession>
<feature type="repeat" description="ANK" evidence="3">
    <location>
        <begin position="36"/>
        <end position="68"/>
    </location>
</feature>
<dbReference type="PROSITE" id="PS50088">
    <property type="entry name" value="ANK_REPEAT"/>
    <property type="match status" value="5"/>
</dbReference>
<name>A0A916DRL2_9BACT</name>
<dbReference type="PROSITE" id="PS50297">
    <property type="entry name" value="ANK_REP_REGION"/>
    <property type="match status" value="5"/>
</dbReference>
<reference evidence="4" key="1">
    <citation type="submission" date="2022-09" db="EMBL/GenBank/DDBJ databases">
        <title>Aureispira anguillicida sp. nov., isolated from Leptocephalus of Japanese eel Anguilla japonica.</title>
        <authorList>
            <person name="Yuasa K."/>
            <person name="Mekata T."/>
            <person name="Ikunari K."/>
        </authorList>
    </citation>
    <scope>NUCLEOTIDE SEQUENCE</scope>
    <source>
        <strain evidence="4">EL160426</strain>
    </source>
</reference>
<keyword evidence="5" id="KW-1185">Reference proteome</keyword>
<feature type="repeat" description="ANK" evidence="3">
    <location>
        <begin position="102"/>
        <end position="134"/>
    </location>
</feature>
<dbReference type="Gene3D" id="1.25.40.20">
    <property type="entry name" value="Ankyrin repeat-containing domain"/>
    <property type="match status" value="2"/>
</dbReference>
<protein>
    <submittedName>
        <fullName evidence="4">Ankyrin repeat domain-containing protein</fullName>
    </submittedName>
</protein>
<dbReference type="KEGG" id="aup:AsAng_0011750"/>
<organism evidence="4 5">
    <name type="scientific">Aureispira anguillae</name>
    <dbReference type="NCBI Taxonomy" id="2864201"/>
    <lineage>
        <taxon>Bacteria</taxon>
        <taxon>Pseudomonadati</taxon>
        <taxon>Bacteroidota</taxon>
        <taxon>Saprospiria</taxon>
        <taxon>Saprospirales</taxon>
        <taxon>Saprospiraceae</taxon>
        <taxon>Aureispira</taxon>
    </lineage>
</organism>
<sequence>MSNFLSSEIVLAAEEGSVDNVLQLLQQGASPNAIGANSGALHAAAFMGHKAVVKALLKHGGDPNIKDKQNFYPLHLAASEGHTAICNLLLKAGANKEALTTSGGTALHIAAASNFAATVVALIKGGCDKEAKDLDGSTPLLTASALGNEGVVKSLLKSGADIKATNHKGNNALMQALWTLHAARIEQWEYEDVKDEVPVRYEIKKGCLKYYYNYNKFAPKPGRIMTLKEQRNVALQAWGAEQHLDYLNALAVVKYLIKKGVDVNQTDRRAISPLRVACYAGVGSIIKLLHHAGARFDALPWQHITQLHQVAGSGRLDGLQTFFKLADAKDINARDANGWTPAHYLADTGGPLEMADLLIKHGADVSILSTAATQNFPQGISAGKVAMHWKDLDLAMALA</sequence>
<dbReference type="SMART" id="SM00248">
    <property type="entry name" value="ANK"/>
    <property type="match status" value="9"/>
</dbReference>
<evidence type="ECO:0000256" key="1">
    <source>
        <dbReference type="ARBA" id="ARBA00022737"/>
    </source>
</evidence>
<dbReference type="EMBL" id="AP026867">
    <property type="protein sequence ID" value="BDS10467.1"/>
    <property type="molecule type" value="Genomic_DNA"/>
</dbReference>
<proteinExistence type="predicted"/>
<dbReference type="InterPro" id="IPR002110">
    <property type="entry name" value="Ankyrin_rpt"/>
</dbReference>
<gene>
    <name evidence="4" type="ORF">AsAng_0011750</name>
</gene>
<evidence type="ECO:0000313" key="5">
    <source>
        <dbReference type="Proteomes" id="UP001060919"/>
    </source>
</evidence>
<keyword evidence="1" id="KW-0677">Repeat</keyword>
<dbReference type="PANTHER" id="PTHR24123">
    <property type="entry name" value="ANKYRIN REPEAT-CONTAINING"/>
    <property type="match status" value="1"/>
</dbReference>
<dbReference type="Proteomes" id="UP001060919">
    <property type="component" value="Chromosome"/>
</dbReference>
<feature type="repeat" description="ANK" evidence="3">
    <location>
        <begin position="135"/>
        <end position="167"/>
    </location>
</feature>
<dbReference type="AlphaFoldDB" id="A0A916DRL2"/>